<accession>A0ABP7YQG0</accession>
<evidence type="ECO:0000313" key="3">
    <source>
        <dbReference type="EMBL" id="GAA4139688.1"/>
    </source>
</evidence>
<dbReference type="InterPro" id="IPR024516">
    <property type="entry name" value="Mce_C"/>
</dbReference>
<dbReference type="InterPro" id="IPR052336">
    <property type="entry name" value="MlaD_Phospholipid_Transporter"/>
</dbReference>
<evidence type="ECO:0000313" key="4">
    <source>
        <dbReference type="Proteomes" id="UP001500266"/>
    </source>
</evidence>
<evidence type="ECO:0000259" key="2">
    <source>
        <dbReference type="Pfam" id="PF11887"/>
    </source>
</evidence>
<sequence length="354" mass="38165">MSAVGKTTSAAIKLGIFIALTSLATGVLAMTIANVRFADTRTYKAVFSDATGLLENDDVRIAGVRVGQVDDVKLYSDRSDGGKMKALVTFSVQRDGVLRAGLPESTGVQLRYRNLMGQRYLSLSQEQPGRVNGYLRPGAVIPDAKTEEALDLTALFNGFRPLFRALEPQDVNKLAMEIVQVLQGESGTVNSLLAHLASLTDTLADRDRVIGNVITNLNNVLGAIDSRHTEINKLITDLRGLVSGVAADRDAIFDSVSALNGLSSTTAALLKDVRPDVRDDIAGLRRLTATLNANEKDLENALERTPDRMAGLVNISSYGSWFNMYLCGLDARVRLPGGPVYQTPAIVNENARCK</sequence>
<dbReference type="Pfam" id="PF11887">
    <property type="entry name" value="Mce4_CUP1"/>
    <property type="match status" value="1"/>
</dbReference>
<evidence type="ECO:0000259" key="1">
    <source>
        <dbReference type="Pfam" id="PF02470"/>
    </source>
</evidence>
<keyword evidence="4" id="KW-1185">Reference proteome</keyword>
<dbReference type="InterPro" id="IPR005693">
    <property type="entry name" value="Mce"/>
</dbReference>
<dbReference type="InterPro" id="IPR003399">
    <property type="entry name" value="Mce/MlaD"/>
</dbReference>
<dbReference type="PANTHER" id="PTHR33371:SF17">
    <property type="entry name" value="MCE-FAMILY PROTEIN MCE1B"/>
    <property type="match status" value="1"/>
</dbReference>
<dbReference type="NCBIfam" id="TIGR00996">
    <property type="entry name" value="Mtu_fam_mce"/>
    <property type="match status" value="1"/>
</dbReference>
<dbReference type="Pfam" id="PF02470">
    <property type="entry name" value="MlaD"/>
    <property type="match status" value="1"/>
</dbReference>
<comment type="caution">
    <text evidence="3">The sequence shown here is derived from an EMBL/GenBank/DDBJ whole genome shotgun (WGS) entry which is preliminary data.</text>
</comment>
<dbReference type="Proteomes" id="UP001500266">
    <property type="component" value="Unassembled WGS sequence"/>
</dbReference>
<dbReference type="RefSeq" id="WP_345020986.1">
    <property type="nucleotide sequence ID" value="NZ_BAABDO010000030.1"/>
</dbReference>
<reference evidence="4" key="1">
    <citation type="journal article" date="2019" name="Int. J. Syst. Evol. Microbiol.">
        <title>The Global Catalogue of Microorganisms (GCM) 10K type strain sequencing project: providing services to taxonomists for standard genome sequencing and annotation.</title>
        <authorList>
            <consortium name="The Broad Institute Genomics Platform"/>
            <consortium name="The Broad Institute Genome Sequencing Center for Infectious Disease"/>
            <person name="Wu L."/>
            <person name="Ma J."/>
        </authorList>
    </citation>
    <scope>NUCLEOTIDE SEQUENCE [LARGE SCALE GENOMIC DNA]</scope>
    <source>
        <strain evidence="4">JCM 17316</strain>
    </source>
</reference>
<feature type="domain" description="Mammalian cell entry C-terminal" evidence="2">
    <location>
        <begin position="135"/>
        <end position="307"/>
    </location>
</feature>
<name>A0ABP7YQG0_9ACTN</name>
<gene>
    <name evidence="3" type="ORF">GCM10022416_26190</name>
</gene>
<dbReference type="PANTHER" id="PTHR33371">
    <property type="entry name" value="INTERMEMBRANE PHOSPHOLIPID TRANSPORT SYSTEM BINDING PROTEIN MLAD-RELATED"/>
    <property type="match status" value="1"/>
</dbReference>
<dbReference type="EMBL" id="BAABDO010000030">
    <property type="protein sequence ID" value="GAA4139688.1"/>
    <property type="molecule type" value="Genomic_DNA"/>
</dbReference>
<feature type="domain" description="Mce/MlaD" evidence="1">
    <location>
        <begin position="40"/>
        <end position="125"/>
    </location>
</feature>
<proteinExistence type="predicted"/>
<organism evidence="3 4">
    <name type="scientific">Actinomadura keratinilytica</name>
    <dbReference type="NCBI Taxonomy" id="547461"/>
    <lineage>
        <taxon>Bacteria</taxon>
        <taxon>Bacillati</taxon>
        <taxon>Actinomycetota</taxon>
        <taxon>Actinomycetes</taxon>
        <taxon>Streptosporangiales</taxon>
        <taxon>Thermomonosporaceae</taxon>
        <taxon>Actinomadura</taxon>
    </lineage>
</organism>
<protein>
    <submittedName>
        <fullName evidence="3">MCE family protein</fullName>
    </submittedName>
</protein>